<organism evidence="1">
    <name type="scientific">Rhizophora mucronata</name>
    <name type="common">Asiatic mangrove</name>
    <dbReference type="NCBI Taxonomy" id="61149"/>
    <lineage>
        <taxon>Eukaryota</taxon>
        <taxon>Viridiplantae</taxon>
        <taxon>Streptophyta</taxon>
        <taxon>Embryophyta</taxon>
        <taxon>Tracheophyta</taxon>
        <taxon>Spermatophyta</taxon>
        <taxon>Magnoliopsida</taxon>
        <taxon>eudicotyledons</taxon>
        <taxon>Gunneridae</taxon>
        <taxon>Pentapetalae</taxon>
        <taxon>rosids</taxon>
        <taxon>fabids</taxon>
        <taxon>Malpighiales</taxon>
        <taxon>Rhizophoraceae</taxon>
        <taxon>Rhizophora</taxon>
    </lineage>
</organism>
<dbReference type="AlphaFoldDB" id="A0A2P2NIT5"/>
<protein>
    <submittedName>
        <fullName evidence="1">Uncharacterized protein</fullName>
    </submittedName>
</protein>
<reference evidence="1" key="1">
    <citation type="submission" date="2018-02" db="EMBL/GenBank/DDBJ databases">
        <title>Rhizophora mucronata_Transcriptome.</title>
        <authorList>
            <person name="Meera S.P."/>
            <person name="Sreeshan A."/>
            <person name="Augustine A."/>
        </authorList>
    </citation>
    <scope>NUCLEOTIDE SEQUENCE</scope>
    <source>
        <tissue evidence="1">Leaf</tissue>
    </source>
</reference>
<accession>A0A2P2NIT5</accession>
<proteinExistence type="predicted"/>
<evidence type="ECO:0000313" key="1">
    <source>
        <dbReference type="EMBL" id="MBX42377.1"/>
    </source>
</evidence>
<dbReference type="EMBL" id="GGEC01061893">
    <property type="protein sequence ID" value="MBX42377.1"/>
    <property type="molecule type" value="Transcribed_RNA"/>
</dbReference>
<name>A0A2P2NIT5_RHIMU</name>
<sequence length="32" mass="3566">MSCQLVQGMVSVTVYKLPSICCILHFCKISFS</sequence>